<keyword evidence="1" id="KW-1133">Transmembrane helix</keyword>
<keyword evidence="1" id="KW-0472">Membrane</keyword>
<reference evidence="3" key="3">
    <citation type="submission" date="2024-02" db="UniProtKB">
        <authorList>
            <consortium name="WormBaseParasite"/>
        </authorList>
    </citation>
    <scope>IDENTIFICATION</scope>
    <source>
        <strain evidence="3">pt0022</strain>
    </source>
</reference>
<organism evidence="2 3">
    <name type="scientific">Wuchereria bancrofti</name>
    <dbReference type="NCBI Taxonomy" id="6293"/>
    <lineage>
        <taxon>Eukaryota</taxon>
        <taxon>Metazoa</taxon>
        <taxon>Ecdysozoa</taxon>
        <taxon>Nematoda</taxon>
        <taxon>Chromadorea</taxon>
        <taxon>Rhabditida</taxon>
        <taxon>Spirurina</taxon>
        <taxon>Spiruromorpha</taxon>
        <taxon>Filarioidea</taxon>
        <taxon>Onchocercidae</taxon>
        <taxon>Wuchereria</taxon>
    </lineage>
</organism>
<evidence type="ECO:0000313" key="2">
    <source>
        <dbReference type="Proteomes" id="UP000093561"/>
    </source>
</evidence>
<proteinExistence type="predicted"/>
<evidence type="ECO:0000313" key="3">
    <source>
        <dbReference type="WBParaSite" id="mrna-Wban_07449"/>
    </source>
</evidence>
<reference evidence="2" key="1">
    <citation type="submission" date="2015-03" db="EMBL/GenBank/DDBJ databases">
        <title>Wuchereria bancrofti Genome Sequencing Papua New Guinea Strain.</title>
        <authorList>
            <person name="Small S.T."/>
            <person name="Serre D."/>
            <person name="Zimmerman P.A."/>
        </authorList>
    </citation>
    <scope>NUCLEOTIDE SEQUENCE [LARGE SCALE GENOMIC DNA]</scope>
    <source>
        <strain evidence="2">pt0022</strain>
    </source>
</reference>
<accession>A0AAF5PYZ0</accession>
<feature type="transmembrane region" description="Helical" evidence="1">
    <location>
        <begin position="62"/>
        <end position="85"/>
    </location>
</feature>
<dbReference type="WBParaSite" id="mrna-Wban_07449">
    <property type="protein sequence ID" value="mrna-Wban_07449"/>
    <property type="gene ID" value="Wban_07449"/>
</dbReference>
<dbReference type="Proteomes" id="UP000093561">
    <property type="component" value="Unassembled WGS sequence"/>
</dbReference>
<evidence type="ECO:0000256" key="1">
    <source>
        <dbReference type="SAM" id="Phobius"/>
    </source>
</evidence>
<sequence>MQQLEKPKQFQQINLPPYINRGVQRIIREKQKNISAVPFLDVELCYWYKVGCKQRGIHSRPYTYAIITLESLLLLIAFLLLALILHSINASPGTPINAFITQRNYFLTVQNSIATKRLVRLIDEHFYKQYRYLIKATIPISTFSIMIAMAAIMILTGPENKDHCRNRLASIAPNDIMQCNTLV</sequence>
<reference evidence="2" key="2">
    <citation type="journal article" date="2016" name="Mol. Ecol.">
        <title>Population genomics of the filarial nematode parasite Wuchereria bancrofti from mosquitoes.</title>
        <authorList>
            <person name="Small S.T."/>
            <person name="Reimer L.J."/>
            <person name="Tisch D.J."/>
            <person name="King C.L."/>
            <person name="Christensen B.M."/>
            <person name="Siba P.M."/>
            <person name="Kazura J.W."/>
            <person name="Serre D."/>
            <person name="Zimmerman P.A."/>
        </authorList>
    </citation>
    <scope>NUCLEOTIDE SEQUENCE</scope>
    <source>
        <strain evidence="2">pt0022</strain>
    </source>
</reference>
<name>A0AAF5PYZ0_WUCBA</name>
<dbReference type="AlphaFoldDB" id="A0AAF5PYZ0"/>
<protein>
    <submittedName>
        <fullName evidence="3">Uncharacterized protein</fullName>
    </submittedName>
</protein>
<keyword evidence="1" id="KW-0812">Transmembrane</keyword>
<feature type="transmembrane region" description="Helical" evidence="1">
    <location>
        <begin position="136"/>
        <end position="157"/>
    </location>
</feature>